<evidence type="ECO:0000256" key="1">
    <source>
        <dbReference type="SAM" id="MobiDB-lite"/>
    </source>
</evidence>
<dbReference type="EMBL" id="LJSK01000324">
    <property type="protein sequence ID" value="KPI83795.1"/>
    <property type="molecule type" value="Genomic_DNA"/>
</dbReference>
<reference evidence="2 3" key="1">
    <citation type="journal article" date="2015" name="PLoS Pathog.">
        <title>Leptomonas seymouri: Adaptations to the Dixenous Life Cycle Analyzed by Genome Sequencing, Transcriptome Profiling and Co-infection with Leishmania donovani.</title>
        <authorList>
            <person name="Kraeva N."/>
            <person name="Butenko A."/>
            <person name="Hlavacova J."/>
            <person name="Kostygov A."/>
            <person name="Myskova J."/>
            <person name="Grybchuk D."/>
            <person name="Lestinova T."/>
            <person name="Votypka J."/>
            <person name="Volf P."/>
            <person name="Opperdoes F."/>
            <person name="Flegontov P."/>
            <person name="Lukes J."/>
            <person name="Yurchenko V."/>
        </authorList>
    </citation>
    <scope>NUCLEOTIDE SEQUENCE [LARGE SCALE GENOMIC DNA]</scope>
    <source>
        <strain evidence="2 3">ATCC 30220</strain>
    </source>
</reference>
<comment type="caution">
    <text evidence="2">The sequence shown here is derived from an EMBL/GenBank/DDBJ whole genome shotgun (WGS) entry which is preliminary data.</text>
</comment>
<dbReference type="VEuPathDB" id="TriTrypDB:Lsey_0324_0030"/>
<sequence>MAATAVAAQVLLCGVEGSGAYNAVKHVGFVTTVAGELDLNEKAPVAAMLRDITEFTTLEARYSSLSGAAMSPNDSVSGAAGKRGASSTFN</sequence>
<dbReference type="Proteomes" id="UP000038009">
    <property type="component" value="Unassembled WGS sequence"/>
</dbReference>
<feature type="region of interest" description="Disordered" evidence="1">
    <location>
        <begin position="67"/>
        <end position="90"/>
    </location>
</feature>
<keyword evidence="3" id="KW-1185">Reference proteome</keyword>
<evidence type="ECO:0000313" key="2">
    <source>
        <dbReference type="EMBL" id="KPI83795.1"/>
    </source>
</evidence>
<accession>A0A0N1IHH8</accession>
<proteinExistence type="predicted"/>
<name>A0A0N1IHH8_LEPSE</name>
<dbReference type="AlphaFoldDB" id="A0A0N1IHH8"/>
<organism evidence="2 3">
    <name type="scientific">Leptomonas seymouri</name>
    <dbReference type="NCBI Taxonomy" id="5684"/>
    <lineage>
        <taxon>Eukaryota</taxon>
        <taxon>Discoba</taxon>
        <taxon>Euglenozoa</taxon>
        <taxon>Kinetoplastea</taxon>
        <taxon>Metakinetoplastina</taxon>
        <taxon>Trypanosomatida</taxon>
        <taxon>Trypanosomatidae</taxon>
        <taxon>Leishmaniinae</taxon>
        <taxon>Leptomonas</taxon>
    </lineage>
</organism>
<gene>
    <name evidence="2" type="ORF">ABL78_7159</name>
</gene>
<evidence type="ECO:0000313" key="3">
    <source>
        <dbReference type="Proteomes" id="UP000038009"/>
    </source>
</evidence>
<protein>
    <submittedName>
        <fullName evidence="2">Uncharacterized protein</fullName>
    </submittedName>
</protein>